<feature type="compositionally biased region" description="Polar residues" evidence="5">
    <location>
        <begin position="1"/>
        <end position="13"/>
    </location>
</feature>
<dbReference type="Proteomes" id="UP001552299">
    <property type="component" value="Unassembled WGS sequence"/>
</dbReference>
<evidence type="ECO:0000313" key="7">
    <source>
        <dbReference type="Proteomes" id="UP001552299"/>
    </source>
</evidence>
<evidence type="ECO:0000256" key="2">
    <source>
        <dbReference type="ARBA" id="ARBA00005592"/>
    </source>
</evidence>
<protein>
    <recommendedName>
        <fullName evidence="8">Ripening-related protein 1</fullName>
    </recommendedName>
</protein>
<organism evidence="6 7">
    <name type="scientific">Dendrobium thyrsiflorum</name>
    <name type="common">Pinecone-like raceme dendrobium</name>
    <name type="synonym">Orchid</name>
    <dbReference type="NCBI Taxonomy" id="117978"/>
    <lineage>
        <taxon>Eukaryota</taxon>
        <taxon>Viridiplantae</taxon>
        <taxon>Streptophyta</taxon>
        <taxon>Embryophyta</taxon>
        <taxon>Tracheophyta</taxon>
        <taxon>Spermatophyta</taxon>
        <taxon>Magnoliopsida</taxon>
        <taxon>Liliopsida</taxon>
        <taxon>Asparagales</taxon>
        <taxon>Orchidaceae</taxon>
        <taxon>Epidendroideae</taxon>
        <taxon>Malaxideae</taxon>
        <taxon>Dendrobiinae</taxon>
        <taxon>Dendrobium</taxon>
    </lineage>
</organism>
<evidence type="ECO:0000256" key="3">
    <source>
        <dbReference type="ARBA" id="ARBA00022525"/>
    </source>
</evidence>
<dbReference type="Gene3D" id="2.40.40.10">
    <property type="entry name" value="RlpA-like domain"/>
    <property type="match status" value="1"/>
</dbReference>
<sequence length="254" mass="27755">MKIQSNYKTSCLSSEGEKQPFKNQTAGIQQRLHDPPSLMRISFRRINEPYIHLASVQAQLHLPSILRNTTSAALVILLVFASFNLSFGVRYSPRLDECSPIGYLSGTDSNCNTEHDSECCKAGETYPQYYCSPPVTDETSATLTINSFAEGGDGGGQSECDGNYHSDDEMVVALSTGWYNYGSRCLKTIRINANGNSVLAKVVDECDSINGCDANHDFQPPCHNNIVDASPAVWNALGMSGDDVGEYQITWSEA</sequence>
<keyword evidence="4" id="KW-0732">Signal</keyword>
<evidence type="ECO:0000313" key="6">
    <source>
        <dbReference type="EMBL" id="KAL0924172.1"/>
    </source>
</evidence>
<keyword evidence="7" id="KW-1185">Reference proteome</keyword>
<dbReference type="CDD" id="cd22270">
    <property type="entry name" value="DPBB_kiwellin-like"/>
    <property type="match status" value="1"/>
</dbReference>
<reference evidence="6 7" key="1">
    <citation type="journal article" date="2024" name="Plant Biotechnol. J.">
        <title>Dendrobium thyrsiflorum genome and its molecular insights into genes involved in important horticultural traits.</title>
        <authorList>
            <person name="Chen B."/>
            <person name="Wang J.Y."/>
            <person name="Zheng P.J."/>
            <person name="Li K.L."/>
            <person name="Liang Y.M."/>
            <person name="Chen X.F."/>
            <person name="Zhang C."/>
            <person name="Zhao X."/>
            <person name="He X."/>
            <person name="Zhang G.Q."/>
            <person name="Liu Z.J."/>
            <person name="Xu Q."/>
        </authorList>
    </citation>
    <scope>NUCLEOTIDE SEQUENCE [LARGE SCALE GENOMIC DNA]</scope>
    <source>
        <strain evidence="6">GZMU011</strain>
    </source>
</reference>
<gene>
    <name evidence="6" type="ORF">M5K25_004981</name>
</gene>
<name>A0ABD0VNL9_DENTH</name>
<dbReference type="Pfam" id="PF24300">
    <property type="entry name" value="KWL1"/>
    <property type="match status" value="1"/>
</dbReference>
<dbReference type="GO" id="GO:0005576">
    <property type="term" value="C:extracellular region"/>
    <property type="evidence" value="ECO:0007669"/>
    <property type="project" value="UniProtKB-SubCell"/>
</dbReference>
<dbReference type="EMBL" id="JANQDX010000005">
    <property type="protein sequence ID" value="KAL0924172.1"/>
    <property type="molecule type" value="Genomic_DNA"/>
</dbReference>
<evidence type="ECO:0008006" key="8">
    <source>
        <dbReference type="Google" id="ProtNLM"/>
    </source>
</evidence>
<comment type="similarity">
    <text evidence="2">Belongs to the kiwellin family.</text>
</comment>
<keyword evidence="3" id="KW-0964">Secreted</keyword>
<feature type="region of interest" description="Disordered" evidence="5">
    <location>
        <begin position="1"/>
        <end position="29"/>
    </location>
</feature>
<evidence type="ECO:0000256" key="1">
    <source>
        <dbReference type="ARBA" id="ARBA00004613"/>
    </source>
</evidence>
<dbReference type="PANTHER" id="PTHR33191:SF58">
    <property type="entry name" value="RIPENING-RELATED PROTEIN 1"/>
    <property type="match status" value="1"/>
</dbReference>
<dbReference type="InterPro" id="IPR036908">
    <property type="entry name" value="RlpA-like_sf"/>
</dbReference>
<evidence type="ECO:0000256" key="5">
    <source>
        <dbReference type="SAM" id="MobiDB-lite"/>
    </source>
</evidence>
<dbReference type="PANTHER" id="PTHR33191">
    <property type="entry name" value="RIPENING-RELATED PROTEIN 2-RELATED"/>
    <property type="match status" value="1"/>
</dbReference>
<accession>A0ABD0VNL9</accession>
<comment type="caution">
    <text evidence="6">The sequence shown here is derived from an EMBL/GenBank/DDBJ whole genome shotgun (WGS) entry which is preliminary data.</text>
</comment>
<evidence type="ECO:0000256" key="4">
    <source>
        <dbReference type="ARBA" id="ARBA00022729"/>
    </source>
</evidence>
<proteinExistence type="inferred from homology"/>
<comment type="subcellular location">
    <subcellularLocation>
        <location evidence="1">Secreted</location>
    </subcellularLocation>
</comment>
<dbReference type="SUPFAM" id="SSF50685">
    <property type="entry name" value="Barwin-like endoglucanases"/>
    <property type="match status" value="1"/>
</dbReference>
<dbReference type="AlphaFoldDB" id="A0ABD0VNL9"/>
<dbReference type="InterPro" id="IPR039271">
    <property type="entry name" value="Kiwellin-like"/>
</dbReference>